<dbReference type="FunFam" id="2.40.50.100:FF:000010">
    <property type="entry name" value="Acetyltransferase component of pyruvate dehydrogenase complex"/>
    <property type="match status" value="1"/>
</dbReference>
<evidence type="ECO:0000313" key="11">
    <source>
        <dbReference type="Proteomes" id="UP001212841"/>
    </source>
</evidence>
<evidence type="ECO:0000256" key="7">
    <source>
        <dbReference type="SAM" id="MobiDB-lite"/>
    </source>
</evidence>
<organism evidence="10 11">
    <name type="scientific">Rhizophlyctis rosea</name>
    <dbReference type="NCBI Taxonomy" id="64517"/>
    <lineage>
        <taxon>Eukaryota</taxon>
        <taxon>Fungi</taxon>
        <taxon>Fungi incertae sedis</taxon>
        <taxon>Chytridiomycota</taxon>
        <taxon>Chytridiomycota incertae sedis</taxon>
        <taxon>Chytridiomycetes</taxon>
        <taxon>Rhizophlyctidales</taxon>
        <taxon>Rhizophlyctidaceae</taxon>
        <taxon>Rhizophlyctis</taxon>
    </lineage>
</organism>
<gene>
    <name evidence="10" type="ORF">HK097_007818</name>
</gene>
<dbReference type="Gene3D" id="3.30.559.10">
    <property type="entry name" value="Chloramphenicol acetyltransferase-like domain"/>
    <property type="match status" value="1"/>
</dbReference>
<proteinExistence type="inferred from homology"/>
<dbReference type="EC" id="2.3.1.12" evidence="6"/>
<dbReference type="InterPro" id="IPR000089">
    <property type="entry name" value="Biotin_lipoyl"/>
</dbReference>
<evidence type="ECO:0000259" key="8">
    <source>
        <dbReference type="PROSITE" id="PS50968"/>
    </source>
</evidence>
<dbReference type="InterPro" id="IPR036625">
    <property type="entry name" value="E3-bd_dom_sf"/>
</dbReference>
<feature type="compositionally biased region" description="Low complexity" evidence="7">
    <location>
        <begin position="223"/>
        <end position="263"/>
    </location>
</feature>
<dbReference type="InterPro" id="IPR011053">
    <property type="entry name" value="Single_hybrid_motif"/>
</dbReference>
<comment type="subcellular location">
    <subcellularLocation>
        <location evidence="6">Mitochondrion</location>
    </subcellularLocation>
</comment>
<evidence type="ECO:0000256" key="1">
    <source>
        <dbReference type="ARBA" id="ARBA00007317"/>
    </source>
</evidence>
<dbReference type="InterPro" id="IPR045257">
    <property type="entry name" value="E2/Pdx1"/>
</dbReference>
<accession>A0AAD5SE65</accession>
<sequence length="555" mass="59080">MIRSIVRPERLRNSYSELFRKLVSRRPPTPARDLFLLTSAPSLPHLLIPTDTSLKMSANALRSLPARVLRTRSAVTSALRSRVGAAAVVAGSRQGLHTVSSQTLRATPNTFATRSLIQQSRRYASDYPSHKVLDMPALSPTMTQGNLVSWKKAVGDEVQPGDVLAVVETDKATMDFECQDEGFLAKILIGEGTENVPVGKPVGVLVEEKGDVEAFANYKAEEGGAAPAAAEPAETKSEAPAAKEAPKESAPAPAKAAAPAASSEGDRVFASPAARALALEKGIDIEAVTGTGPNGRILKADVEGYKPSAKKPSAAAPAAAAPAGASYTDIPLSNVRKVIASRLLESKVTIPHFYQTVEINVEKTLKLREVLNSQANGKYKLSVNDFVIKAASLALKDVPEVNSSWQDSFIRQYASADIAVAVATEGGLITPIVHQAEGKGLSSISNKVKELAEKARTNKLQPHEYQGGSFTISNLGMYGIQHFTAIINPPHASILAVGGTQDKLVLDESSEKGFSVAKVMNVTLSNDHRVVDGAVGARWLQRFKGYLENPLTMLL</sequence>
<dbReference type="InterPro" id="IPR004167">
    <property type="entry name" value="PSBD"/>
</dbReference>
<dbReference type="EMBL" id="JADGJD010000421">
    <property type="protein sequence ID" value="KAJ3051215.1"/>
    <property type="molecule type" value="Genomic_DNA"/>
</dbReference>
<feature type="region of interest" description="Disordered" evidence="7">
    <location>
        <begin position="223"/>
        <end position="265"/>
    </location>
</feature>
<comment type="cofactor">
    <cofactor evidence="6">
        <name>(R)-lipoate</name>
        <dbReference type="ChEBI" id="CHEBI:83088"/>
    </cofactor>
    <text evidence="6">Binds 1 lipoyl cofactor covalently.</text>
</comment>
<dbReference type="PANTHER" id="PTHR23151">
    <property type="entry name" value="DIHYDROLIPOAMIDE ACETYL/SUCCINYL-TRANSFERASE-RELATED"/>
    <property type="match status" value="1"/>
</dbReference>
<evidence type="ECO:0000256" key="4">
    <source>
        <dbReference type="ARBA" id="ARBA00022946"/>
    </source>
</evidence>
<evidence type="ECO:0000256" key="2">
    <source>
        <dbReference type="ARBA" id="ARBA00022679"/>
    </source>
</evidence>
<evidence type="ECO:0000256" key="3">
    <source>
        <dbReference type="ARBA" id="ARBA00022823"/>
    </source>
</evidence>
<protein>
    <recommendedName>
        <fullName evidence="6">Acetyltransferase component of pyruvate dehydrogenase complex</fullName>
        <ecNumber evidence="6">2.3.1.12</ecNumber>
    </recommendedName>
</protein>
<dbReference type="Gene3D" id="2.40.50.100">
    <property type="match status" value="1"/>
</dbReference>
<dbReference type="Pfam" id="PF00198">
    <property type="entry name" value="2-oxoacid_dh"/>
    <property type="match status" value="1"/>
</dbReference>
<dbReference type="GO" id="GO:0006086">
    <property type="term" value="P:pyruvate decarboxylation to acetyl-CoA"/>
    <property type="evidence" value="ECO:0007669"/>
    <property type="project" value="InterPro"/>
</dbReference>
<dbReference type="Pfam" id="PF00364">
    <property type="entry name" value="Biotin_lipoyl"/>
    <property type="match status" value="1"/>
</dbReference>
<dbReference type="InterPro" id="IPR023213">
    <property type="entry name" value="CAT-like_dom_sf"/>
</dbReference>
<dbReference type="NCBIfam" id="TIGR01349">
    <property type="entry name" value="PDHac_trf_mito"/>
    <property type="match status" value="1"/>
</dbReference>
<evidence type="ECO:0000313" key="10">
    <source>
        <dbReference type="EMBL" id="KAJ3051215.1"/>
    </source>
</evidence>
<dbReference type="GO" id="GO:0005739">
    <property type="term" value="C:mitochondrion"/>
    <property type="evidence" value="ECO:0007669"/>
    <property type="project" value="UniProtKB-SubCell"/>
</dbReference>
<comment type="function">
    <text evidence="6">The pyruvate dehydrogenase complex catalyzes the overall conversion of pyruvate to acetyl-CoA and CO(2).</text>
</comment>
<keyword evidence="3 6" id="KW-0450">Lipoyl</keyword>
<evidence type="ECO:0000256" key="6">
    <source>
        <dbReference type="RuleBase" id="RU361137"/>
    </source>
</evidence>
<dbReference type="FunFam" id="3.30.559.10:FF:000003">
    <property type="entry name" value="Acetyltransferase component of pyruvate dehydrogenase complex"/>
    <property type="match status" value="1"/>
</dbReference>
<reference evidence="10" key="1">
    <citation type="submission" date="2020-05" db="EMBL/GenBank/DDBJ databases">
        <title>Phylogenomic resolution of chytrid fungi.</title>
        <authorList>
            <person name="Stajich J.E."/>
            <person name="Amses K."/>
            <person name="Simmons R."/>
            <person name="Seto K."/>
            <person name="Myers J."/>
            <person name="Bonds A."/>
            <person name="Quandt C.A."/>
            <person name="Barry K."/>
            <person name="Liu P."/>
            <person name="Grigoriev I."/>
            <person name="Longcore J.E."/>
            <person name="James T.Y."/>
        </authorList>
    </citation>
    <scope>NUCLEOTIDE SEQUENCE</scope>
    <source>
        <strain evidence="10">JEL0318</strain>
    </source>
</reference>
<dbReference type="AlphaFoldDB" id="A0AAD5SE65"/>
<dbReference type="InterPro" id="IPR001078">
    <property type="entry name" value="2-oxoacid_DH_actylTfrase"/>
</dbReference>
<dbReference type="Pfam" id="PF02817">
    <property type="entry name" value="E3_binding"/>
    <property type="match status" value="1"/>
</dbReference>
<dbReference type="PROSITE" id="PS51826">
    <property type="entry name" value="PSBD"/>
    <property type="match status" value="1"/>
</dbReference>
<dbReference type="SUPFAM" id="SSF47005">
    <property type="entry name" value="Peripheral subunit-binding domain of 2-oxo acid dehydrogenase complex"/>
    <property type="match status" value="1"/>
</dbReference>
<dbReference type="CDD" id="cd06849">
    <property type="entry name" value="lipoyl_domain"/>
    <property type="match status" value="1"/>
</dbReference>
<dbReference type="Proteomes" id="UP001212841">
    <property type="component" value="Unassembled WGS sequence"/>
</dbReference>
<evidence type="ECO:0000259" key="9">
    <source>
        <dbReference type="PROSITE" id="PS51826"/>
    </source>
</evidence>
<dbReference type="InterPro" id="IPR006257">
    <property type="entry name" value="LAT1"/>
</dbReference>
<dbReference type="PANTHER" id="PTHR23151:SF90">
    <property type="entry name" value="DIHYDROLIPOYLLYSINE-RESIDUE ACETYLTRANSFERASE COMPONENT OF PYRUVATE DEHYDROGENASE COMPLEX, MITOCHONDRIAL-RELATED"/>
    <property type="match status" value="1"/>
</dbReference>
<comment type="caution">
    <text evidence="10">The sequence shown here is derived from an EMBL/GenBank/DDBJ whole genome shotgun (WGS) entry which is preliminary data.</text>
</comment>
<keyword evidence="11" id="KW-1185">Reference proteome</keyword>
<feature type="domain" description="Peripheral subunit-binding (PSBD)" evidence="9">
    <location>
        <begin position="269"/>
        <end position="306"/>
    </location>
</feature>
<dbReference type="GO" id="GO:0004742">
    <property type="term" value="F:dihydrolipoyllysine-residue acetyltransferase activity"/>
    <property type="evidence" value="ECO:0007669"/>
    <property type="project" value="UniProtKB-UniRule"/>
</dbReference>
<dbReference type="SUPFAM" id="SSF51230">
    <property type="entry name" value="Single hybrid motif"/>
    <property type="match status" value="1"/>
</dbReference>
<comment type="similarity">
    <text evidence="1 6">Belongs to the 2-oxoacid dehydrogenase family.</text>
</comment>
<comment type="catalytic activity">
    <reaction evidence="6">
        <text>N(6)-[(R)-dihydrolipoyl]-L-lysyl-[protein] + acetyl-CoA = N(6)-[(R)-S(8)-acetyldihydrolipoyl]-L-lysyl-[protein] + CoA</text>
        <dbReference type="Rhea" id="RHEA:17017"/>
        <dbReference type="Rhea" id="RHEA-COMP:10475"/>
        <dbReference type="Rhea" id="RHEA-COMP:10478"/>
        <dbReference type="ChEBI" id="CHEBI:57287"/>
        <dbReference type="ChEBI" id="CHEBI:57288"/>
        <dbReference type="ChEBI" id="CHEBI:83100"/>
        <dbReference type="ChEBI" id="CHEBI:83111"/>
        <dbReference type="EC" id="2.3.1.12"/>
    </reaction>
</comment>
<dbReference type="PROSITE" id="PS50968">
    <property type="entry name" value="BIOTINYL_LIPOYL"/>
    <property type="match status" value="1"/>
</dbReference>
<name>A0AAD5SE65_9FUNG</name>
<keyword evidence="5 6" id="KW-0012">Acyltransferase</keyword>
<feature type="domain" description="Lipoyl-binding" evidence="8">
    <location>
        <begin position="130"/>
        <end position="206"/>
    </location>
</feature>
<dbReference type="InterPro" id="IPR003016">
    <property type="entry name" value="2-oxoA_DH_lipoyl-BS"/>
</dbReference>
<dbReference type="SUPFAM" id="SSF52777">
    <property type="entry name" value="CoA-dependent acyltransferases"/>
    <property type="match status" value="1"/>
</dbReference>
<keyword evidence="4" id="KW-0809">Transit peptide</keyword>
<evidence type="ECO:0000256" key="5">
    <source>
        <dbReference type="ARBA" id="ARBA00023315"/>
    </source>
</evidence>
<keyword evidence="2 6" id="KW-0808">Transferase</keyword>
<dbReference type="Gene3D" id="4.10.320.10">
    <property type="entry name" value="E3-binding domain"/>
    <property type="match status" value="1"/>
</dbReference>
<dbReference type="PROSITE" id="PS00189">
    <property type="entry name" value="LIPOYL"/>
    <property type="match status" value="1"/>
</dbReference>
<dbReference type="GO" id="GO:0045254">
    <property type="term" value="C:pyruvate dehydrogenase complex"/>
    <property type="evidence" value="ECO:0007669"/>
    <property type="project" value="UniProtKB-UniRule"/>
</dbReference>